<gene>
    <name evidence="6" type="ORF">E1269_09820</name>
</gene>
<dbReference type="EMBL" id="SMKZ01000011">
    <property type="protein sequence ID" value="TDE11161.1"/>
    <property type="molecule type" value="Genomic_DNA"/>
</dbReference>
<dbReference type="OrthoDB" id="3196337at2"/>
<dbReference type="InterPro" id="IPR036866">
    <property type="entry name" value="RibonucZ/Hydroxyglut_hydro"/>
</dbReference>
<sequence length="266" mass="30099">MMGFEIRLLHVGDGEVPGPEVYWMSDWDQWCRLAFQAFLIQGGGVNALVSTGPAEDLTPMNSQWASFLGERAAMRREPGQWLPDQLRALSVEPEEITQVILTPLQLYTTSNVAHFPNAEIFLAERGWTHFHRTKRHPHDDRWSSIPPDVLTYLTHDAWDRVRLLADEDEIVPGLRTWWAGAHHRASIVVEADTESGLVTITDAYFTRRNLDQRHPIGICENIYEALDVFDRVSEVADHALTLYDPDQLTRYPGRLIGGSTAEVSGG</sequence>
<dbReference type="InterPro" id="IPR051013">
    <property type="entry name" value="MBL_superfamily_lactonases"/>
</dbReference>
<dbReference type="AlphaFoldDB" id="A0A4R5DGW8"/>
<dbReference type="GO" id="GO:0016787">
    <property type="term" value="F:hydrolase activity"/>
    <property type="evidence" value="ECO:0007669"/>
    <property type="project" value="UniProtKB-KW"/>
</dbReference>
<evidence type="ECO:0000313" key="6">
    <source>
        <dbReference type="EMBL" id="TDE11161.1"/>
    </source>
</evidence>
<comment type="similarity">
    <text evidence="2">Belongs to the metallo-beta-lactamase superfamily.</text>
</comment>
<keyword evidence="7" id="KW-1185">Reference proteome</keyword>
<evidence type="ECO:0000256" key="5">
    <source>
        <dbReference type="ARBA" id="ARBA00022833"/>
    </source>
</evidence>
<evidence type="ECO:0000256" key="3">
    <source>
        <dbReference type="ARBA" id="ARBA00022723"/>
    </source>
</evidence>
<proteinExistence type="inferred from homology"/>
<keyword evidence="3" id="KW-0479">Metal-binding</keyword>
<dbReference type="GO" id="GO:0046872">
    <property type="term" value="F:metal ion binding"/>
    <property type="evidence" value="ECO:0007669"/>
    <property type="project" value="UniProtKB-KW"/>
</dbReference>
<organism evidence="6 7">
    <name type="scientific">Jiangella asiatica</name>
    <dbReference type="NCBI Taxonomy" id="2530372"/>
    <lineage>
        <taxon>Bacteria</taxon>
        <taxon>Bacillati</taxon>
        <taxon>Actinomycetota</taxon>
        <taxon>Actinomycetes</taxon>
        <taxon>Jiangellales</taxon>
        <taxon>Jiangellaceae</taxon>
        <taxon>Jiangella</taxon>
    </lineage>
</organism>
<dbReference type="PANTHER" id="PTHR42978:SF2">
    <property type="entry name" value="102 KBASES UNSTABLE REGION: FROM 1 TO 119443"/>
    <property type="match status" value="1"/>
</dbReference>
<comment type="cofactor">
    <cofactor evidence="1">
        <name>Zn(2+)</name>
        <dbReference type="ChEBI" id="CHEBI:29105"/>
    </cofactor>
</comment>
<evidence type="ECO:0000256" key="2">
    <source>
        <dbReference type="ARBA" id="ARBA00007749"/>
    </source>
</evidence>
<evidence type="ECO:0000313" key="7">
    <source>
        <dbReference type="Proteomes" id="UP000294739"/>
    </source>
</evidence>
<name>A0A4R5DGW8_9ACTN</name>
<dbReference type="Gene3D" id="3.60.15.10">
    <property type="entry name" value="Ribonuclease Z/Hydroxyacylglutathione hydrolase-like"/>
    <property type="match status" value="1"/>
</dbReference>
<evidence type="ECO:0000256" key="1">
    <source>
        <dbReference type="ARBA" id="ARBA00001947"/>
    </source>
</evidence>
<keyword evidence="4" id="KW-0378">Hydrolase</keyword>
<dbReference type="SUPFAM" id="SSF56281">
    <property type="entry name" value="Metallo-hydrolase/oxidoreductase"/>
    <property type="match status" value="1"/>
</dbReference>
<dbReference type="Proteomes" id="UP000294739">
    <property type="component" value="Unassembled WGS sequence"/>
</dbReference>
<accession>A0A4R5DGW8</accession>
<comment type="caution">
    <text evidence="6">The sequence shown here is derived from an EMBL/GenBank/DDBJ whole genome shotgun (WGS) entry which is preliminary data.</text>
</comment>
<dbReference type="PANTHER" id="PTHR42978">
    <property type="entry name" value="QUORUM-QUENCHING LACTONASE YTNP-RELATED-RELATED"/>
    <property type="match status" value="1"/>
</dbReference>
<protein>
    <submittedName>
        <fullName evidence="6">Uncharacterized protein</fullName>
    </submittedName>
</protein>
<dbReference type="InParanoid" id="A0A4R5DGW8"/>
<keyword evidence="5" id="KW-0862">Zinc</keyword>
<evidence type="ECO:0000256" key="4">
    <source>
        <dbReference type="ARBA" id="ARBA00022801"/>
    </source>
</evidence>
<reference evidence="6 7" key="1">
    <citation type="submission" date="2019-03" db="EMBL/GenBank/DDBJ databases">
        <title>Draft genome sequences of novel Actinobacteria.</title>
        <authorList>
            <person name="Sahin N."/>
            <person name="Ay H."/>
            <person name="Saygin H."/>
        </authorList>
    </citation>
    <scope>NUCLEOTIDE SEQUENCE [LARGE SCALE GENOMIC DNA]</scope>
    <source>
        <strain evidence="6 7">5K138</strain>
    </source>
</reference>